<protein>
    <submittedName>
        <fullName evidence="1">Uncharacterized protein</fullName>
    </submittedName>
</protein>
<organism evidence="1 2">
    <name type="scientific">Noviherbaspirillum humi</name>
    <dbReference type="NCBI Taxonomy" id="1688639"/>
    <lineage>
        <taxon>Bacteria</taxon>
        <taxon>Pseudomonadati</taxon>
        <taxon>Pseudomonadota</taxon>
        <taxon>Betaproteobacteria</taxon>
        <taxon>Burkholderiales</taxon>
        <taxon>Oxalobacteraceae</taxon>
        <taxon>Noviherbaspirillum</taxon>
    </lineage>
</organism>
<proteinExistence type="predicted"/>
<evidence type="ECO:0000313" key="1">
    <source>
        <dbReference type="EMBL" id="SNT27844.1"/>
    </source>
</evidence>
<reference evidence="1 2" key="1">
    <citation type="submission" date="2017-06" db="EMBL/GenBank/DDBJ databases">
        <authorList>
            <person name="Kim H.J."/>
            <person name="Triplett B.A."/>
        </authorList>
    </citation>
    <scope>NUCLEOTIDE SEQUENCE [LARGE SCALE GENOMIC DNA]</scope>
    <source>
        <strain evidence="1 2">U15</strain>
    </source>
</reference>
<sequence length="211" mass="23914">MEPYPYHLIDQSHHRSSAPGFNGEPIHSSSFTGLATKKNERTQFKVSPHKLDLDSILRRLENSVQETSEKKFDINLSPNGTNGIDANPVSVAFYNETANSSNAKPVREIYLTFEGKTGNRSVLCIKHLGSDQYVLEAKLGETSGQRSNWTAWRVPKGFKPTFRPEANNSLTLMFYDEKQNRLISAADFLKRAPELRRIVFMEAPKSLINQR</sequence>
<dbReference type="AlphaFoldDB" id="A0A239LE79"/>
<keyword evidence="2" id="KW-1185">Reference proteome</keyword>
<dbReference type="EMBL" id="FZOT01000021">
    <property type="protein sequence ID" value="SNT27844.1"/>
    <property type="molecule type" value="Genomic_DNA"/>
</dbReference>
<dbReference type="Proteomes" id="UP000198284">
    <property type="component" value="Unassembled WGS sequence"/>
</dbReference>
<evidence type="ECO:0000313" key="2">
    <source>
        <dbReference type="Proteomes" id="UP000198284"/>
    </source>
</evidence>
<gene>
    <name evidence="1" type="ORF">SAMN06265795_12134</name>
</gene>
<name>A0A239LE79_9BURK</name>
<accession>A0A239LE79</accession>